<sequence length="260" mass="28291">MRRRVLSQVQKLHRRPSGGSSVLSSERQHSRPSSAELTEKGFRGVRFKGTLGLVGVNAVVHTMWLNAKDFNPCFSPSGASKGITKAFMYRHFSTNWNSLRRGRWHTAITSCFSQCEVAHFLLNGIGLCVFGPLLEKSIGGVRMVAGFCLTGAAGCVAQAFVTHKRHSGDVVLGASGGVYGLFAMMCCRNPGLPMYVFGVWKVSLSRLLAISLLIEGIDLCLGRRRSGAVGHLTGLFCGGLLHGQGILLRRIGPTLRFWKK</sequence>
<accession>A0A0G4HBW6</accession>
<evidence type="ECO:0000256" key="7">
    <source>
        <dbReference type="SAM" id="MobiDB-lite"/>
    </source>
</evidence>
<dbReference type="Gene3D" id="1.20.1540.10">
    <property type="entry name" value="Rhomboid-like"/>
    <property type="match status" value="1"/>
</dbReference>
<reference evidence="10" key="1">
    <citation type="submission" date="2014-11" db="EMBL/GenBank/DDBJ databases">
        <authorList>
            <person name="Otto D Thomas"/>
            <person name="Naeem Raeece"/>
        </authorList>
    </citation>
    <scope>NUCLEOTIDE SEQUENCE</scope>
</reference>
<dbReference type="AlphaFoldDB" id="A0A0G4HBW6"/>
<evidence type="ECO:0000256" key="4">
    <source>
        <dbReference type="ARBA" id="ARBA00022801"/>
    </source>
</evidence>
<proteinExistence type="inferred from homology"/>
<dbReference type="EMBL" id="CDMZ01002254">
    <property type="protein sequence ID" value="CEM41532.1"/>
    <property type="molecule type" value="Genomic_DNA"/>
</dbReference>
<evidence type="ECO:0000256" key="1">
    <source>
        <dbReference type="ARBA" id="ARBA00004141"/>
    </source>
</evidence>
<dbReference type="InterPro" id="IPR035952">
    <property type="entry name" value="Rhomboid-like_sf"/>
</dbReference>
<dbReference type="Pfam" id="PF01694">
    <property type="entry name" value="Rhomboid"/>
    <property type="match status" value="1"/>
</dbReference>
<dbReference type="PhylomeDB" id="A0A0G4HBW6"/>
<evidence type="ECO:0000256" key="2">
    <source>
        <dbReference type="ARBA" id="ARBA00009045"/>
    </source>
</evidence>
<keyword evidence="3 8" id="KW-0812">Transmembrane</keyword>
<gene>
    <name evidence="10" type="ORF">Cvel_26085</name>
</gene>
<evidence type="ECO:0000256" key="8">
    <source>
        <dbReference type="SAM" id="Phobius"/>
    </source>
</evidence>
<feature type="transmembrane region" description="Helical" evidence="8">
    <location>
        <begin position="143"/>
        <end position="161"/>
    </location>
</feature>
<evidence type="ECO:0000313" key="10">
    <source>
        <dbReference type="EMBL" id="CEM41532.1"/>
    </source>
</evidence>
<comment type="subcellular location">
    <subcellularLocation>
        <location evidence="1">Membrane</location>
        <topology evidence="1">Multi-pass membrane protein</topology>
    </subcellularLocation>
</comment>
<feature type="domain" description="Peptidase S54 rhomboid" evidence="9">
    <location>
        <begin position="102"/>
        <end position="240"/>
    </location>
</feature>
<dbReference type="InterPro" id="IPR050925">
    <property type="entry name" value="Rhomboid_protease_S54"/>
</dbReference>
<feature type="compositionally biased region" description="Basic residues" evidence="7">
    <location>
        <begin position="1"/>
        <end position="16"/>
    </location>
</feature>
<keyword evidence="4" id="KW-0378">Hydrolase</keyword>
<comment type="similarity">
    <text evidence="2">Belongs to the peptidase S54 family.</text>
</comment>
<dbReference type="SUPFAM" id="SSF144091">
    <property type="entry name" value="Rhomboid-like"/>
    <property type="match status" value="1"/>
</dbReference>
<evidence type="ECO:0000256" key="3">
    <source>
        <dbReference type="ARBA" id="ARBA00022692"/>
    </source>
</evidence>
<evidence type="ECO:0000259" key="9">
    <source>
        <dbReference type="Pfam" id="PF01694"/>
    </source>
</evidence>
<dbReference type="InterPro" id="IPR022764">
    <property type="entry name" value="Peptidase_S54_rhomboid_dom"/>
</dbReference>
<dbReference type="VEuPathDB" id="CryptoDB:Cvel_26085"/>
<organism evidence="10">
    <name type="scientific">Chromera velia CCMP2878</name>
    <dbReference type="NCBI Taxonomy" id="1169474"/>
    <lineage>
        <taxon>Eukaryota</taxon>
        <taxon>Sar</taxon>
        <taxon>Alveolata</taxon>
        <taxon>Colpodellida</taxon>
        <taxon>Chromeraceae</taxon>
        <taxon>Chromera</taxon>
    </lineage>
</organism>
<keyword evidence="6 8" id="KW-0472">Membrane</keyword>
<feature type="region of interest" description="Disordered" evidence="7">
    <location>
        <begin position="1"/>
        <end position="36"/>
    </location>
</feature>
<evidence type="ECO:0000256" key="5">
    <source>
        <dbReference type="ARBA" id="ARBA00022989"/>
    </source>
</evidence>
<name>A0A0G4HBW6_9ALVE</name>
<feature type="compositionally biased region" description="Polar residues" evidence="7">
    <location>
        <begin position="18"/>
        <end position="36"/>
    </location>
</feature>
<dbReference type="PANTHER" id="PTHR43731">
    <property type="entry name" value="RHOMBOID PROTEASE"/>
    <property type="match status" value="1"/>
</dbReference>
<feature type="transmembrane region" description="Helical" evidence="8">
    <location>
        <begin position="167"/>
        <end position="187"/>
    </location>
</feature>
<evidence type="ECO:0000256" key="6">
    <source>
        <dbReference type="ARBA" id="ARBA00023136"/>
    </source>
</evidence>
<dbReference type="GO" id="GO:0016020">
    <property type="term" value="C:membrane"/>
    <property type="evidence" value="ECO:0007669"/>
    <property type="project" value="UniProtKB-SubCell"/>
</dbReference>
<protein>
    <recommendedName>
        <fullName evidence="9">Peptidase S54 rhomboid domain-containing protein</fullName>
    </recommendedName>
</protein>
<dbReference type="PANTHER" id="PTHR43731:SF14">
    <property type="entry name" value="PRESENILIN-ASSOCIATED RHOMBOID-LIKE PROTEIN, MITOCHONDRIAL"/>
    <property type="match status" value="1"/>
</dbReference>
<dbReference type="GO" id="GO:0004252">
    <property type="term" value="F:serine-type endopeptidase activity"/>
    <property type="evidence" value="ECO:0007669"/>
    <property type="project" value="InterPro"/>
</dbReference>
<keyword evidence="5 8" id="KW-1133">Transmembrane helix</keyword>